<protein>
    <submittedName>
        <fullName evidence="1">Acetyltransferase (GNAT) domain-containing protein</fullName>
    </submittedName>
</protein>
<proteinExistence type="predicted"/>
<reference evidence="1 2" key="1">
    <citation type="submission" date="2016-10" db="EMBL/GenBank/DDBJ databases">
        <authorList>
            <person name="de Groot N.N."/>
        </authorList>
    </citation>
    <scope>NUCLEOTIDE SEQUENCE [LARGE SCALE GENOMIC DNA]</scope>
    <source>
        <strain evidence="1 2">DSM 17890</strain>
    </source>
</reference>
<sequence length="179" mass="19101">MTRHDPAAAPAAQGALPPAPAPDAAGLAFLRLPDIPPEAITAHMSDPRLAAHLPLLPPVWDAEATARLVAAKEARWARDGLGHWALLHRGAYIGWGGFQKEAEGWDFGLVLTPEAFGLGPAAARRALEFARADSRIPFVTLLLPPSRTRLGALARLGARAEGEVMQDGARFLKFRLDTA</sequence>
<dbReference type="Proteomes" id="UP000199118">
    <property type="component" value="Unassembled WGS sequence"/>
</dbReference>
<dbReference type="AlphaFoldDB" id="A0A1H3AZR8"/>
<evidence type="ECO:0000313" key="2">
    <source>
        <dbReference type="Proteomes" id="UP000199118"/>
    </source>
</evidence>
<dbReference type="SUPFAM" id="SSF55729">
    <property type="entry name" value="Acyl-CoA N-acyltransferases (Nat)"/>
    <property type="match status" value="1"/>
</dbReference>
<dbReference type="EMBL" id="FNMZ01000004">
    <property type="protein sequence ID" value="SDX34624.1"/>
    <property type="molecule type" value="Genomic_DNA"/>
</dbReference>
<dbReference type="Gene3D" id="3.40.630.30">
    <property type="match status" value="1"/>
</dbReference>
<dbReference type="GO" id="GO:0016740">
    <property type="term" value="F:transferase activity"/>
    <property type="evidence" value="ECO:0007669"/>
    <property type="project" value="UniProtKB-KW"/>
</dbReference>
<keyword evidence="1" id="KW-0808">Transferase</keyword>
<gene>
    <name evidence="1" type="ORF">SAMN05444336_104366</name>
</gene>
<dbReference type="RefSeq" id="WP_143040316.1">
    <property type="nucleotide sequence ID" value="NZ_FNMZ01000004.1"/>
</dbReference>
<accession>A0A1H3AZR8</accession>
<dbReference type="OrthoDB" id="7960624at2"/>
<keyword evidence="2" id="KW-1185">Reference proteome</keyword>
<evidence type="ECO:0000313" key="1">
    <source>
        <dbReference type="EMBL" id="SDX34624.1"/>
    </source>
</evidence>
<organism evidence="1 2">
    <name type="scientific">Albimonas donghaensis</name>
    <dbReference type="NCBI Taxonomy" id="356660"/>
    <lineage>
        <taxon>Bacteria</taxon>
        <taxon>Pseudomonadati</taxon>
        <taxon>Pseudomonadota</taxon>
        <taxon>Alphaproteobacteria</taxon>
        <taxon>Rhodobacterales</taxon>
        <taxon>Paracoccaceae</taxon>
        <taxon>Albimonas</taxon>
    </lineage>
</organism>
<dbReference type="STRING" id="356660.SAMN05444336_104366"/>
<name>A0A1H3AZR8_9RHOB</name>
<dbReference type="InterPro" id="IPR016181">
    <property type="entry name" value="Acyl_CoA_acyltransferase"/>
</dbReference>